<dbReference type="OrthoDB" id="117988at2"/>
<organism evidence="1 2">
    <name type="scientific">Sandarakinorhabdus cyanobacteriorum</name>
    <dbReference type="NCBI Taxonomy" id="1981098"/>
    <lineage>
        <taxon>Bacteria</taxon>
        <taxon>Pseudomonadati</taxon>
        <taxon>Pseudomonadota</taxon>
        <taxon>Alphaproteobacteria</taxon>
        <taxon>Sphingomonadales</taxon>
        <taxon>Sphingosinicellaceae</taxon>
        <taxon>Sandarakinorhabdus</taxon>
    </lineage>
</organism>
<accession>A0A255YLE1</accession>
<dbReference type="RefSeq" id="WP_094473450.1">
    <property type="nucleotide sequence ID" value="NZ_NOXT01000103.1"/>
</dbReference>
<sequence length="147" mass="15814">MFTDADIARIGEGLINCTLPKPEWTHAAHVAAAAYILSARTDLDAEADMPGIIRRYNLATGGVNSDTAGYHHSITLASLAAVRAGLALAPDGPIGRRVNELLTGLLGDKYWPERFWTRELLFSVAARRGWVAPDKASLPFTVRAGMA</sequence>
<comment type="caution">
    <text evidence="1">The sequence shown here is derived from an EMBL/GenBank/DDBJ whole genome shotgun (WGS) entry which is preliminary data.</text>
</comment>
<proteinExistence type="predicted"/>
<reference evidence="1 2" key="1">
    <citation type="submission" date="2017-07" db="EMBL/GenBank/DDBJ databases">
        <title>Sandarakinorhabdus cyanobacteriorum sp. nov., a novel bacterium isolated from cyanobacterial aggregates in a eutrophic lake.</title>
        <authorList>
            <person name="Cai H."/>
        </authorList>
    </citation>
    <scope>NUCLEOTIDE SEQUENCE [LARGE SCALE GENOMIC DNA]</scope>
    <source>
        <strain evidence="1 2">TH057</strain>
    </source>
</reference>
<evidence type="ECO:0000313" key="2">
    <source>
        <dbReference type="Proteomes" id="UP000216991"/>
    </source>
</evidence>
<gene>
    <name evidence="1" type="ORF">CHU93_07340</name>
</gene>
<protein>
    <submittedName>
        <fullName evidence="1">Uncharacterized protein</fullName>
    </submittedName>
</protein>
<evidence type="ECO:0000313" key="1">
    <source>
        <dbReference type="EMBL" id="OYQ30011.1"/>
    </source>
</evidence>
<name>A0A255YLE1_9SPHN</name>
<keyword evidence="2" id="KW-1185">Reference proteome</keyword>
<dbReference type="Proteomes" id="UP000216991">
    <property type="component" value="Unassembled WGS sequence"/>
</dbReference>
<dbReference type="EMBL" id="NOXT01000103">
    <property type="protein sequence ID" value="OYQ30011.1"/>
    <property type="molecule type" value="Genomic_DNA"/>
</dbReference>
<dbReference type="AlphaFoldDB" id="A0A255YLE1"/>